<sequence>MEIKVRQLTTCEVASDGGAISLGFEDLAGNPAAVSISLNQVGALIMTLPGLLEAALKARYGDQSLRYAYPLASWAIEQATDTTQRIITLQTEDGFKVRFSIPKAEQSLLGEALTQPMPEMSVRPN</sequence>
<comment type="caution">
    <text evidence="1">The sequence shown here is derived from an EMBL/GenBank/DDBJ whole genome shotgun (WGS) entry which is preliminary data.</text>
</comment>
<evidence type="ECO:0000313" key="2">
    <source>
        <dbReference type="Proteomes" id="UP000030377"/>
    </source>
</evidence>
<proteinExistence type="predicted"/>
<dbReference type="eggNOG" id="ENOG50336BZ">
    <property type="taxonomic scope" value="Bacteria"/>
</dbReference>
<gene>
    <name evidence="1" type="ORF">MA20_26180</name>
</gene>
<dbReference type="AlphaFoldDB" id="A0A0A3XPE6"/>
<dbReference type="EMBL" id="JRPN01000020">
    <property type="protein sequence ID" value="KGT76292.1"/>
    <property type="molecule type" value="Genomic_DNA"/>
</dbReference>
<evidence type="ECO:0000313" key="1">
    <source>
        <dbReference type="EMBL" id="KGT76292.1"/>
    </source>
</evidence>
<name>A0A0A3XPE6_BRAJP</name>
<reference evidence="1 2" key="1">
    <citation type="submission" date="2014-09" db="EMBL/GenBank/DDBJ databases">
        <title>Draft genome of Bradyrhizobium japonicum Is-34.</title>
        <authorList>
            <person name="Tsurumaru H."/>
            <person name="Yamakawa T."/>
            <person name="Hashimoto S."/>
            <person name="Okizaki K."/>
            <person name="Kanesaki Y."/>
            <person name="Yoshikawa H."/>
            <person name="Yajima S."/>
        </authorList>
    </citation>
    <scope>NUCLEOTIDE SEQUENCE [LARGE SCALE GENOMIC DNA]</scope>
    <source>
        <strain evidence="1 2">Is-34</strain>
    </source>
</reference>
<organism evidence="1 2">
    <name type="scientific">Bradyrhizobium japonicum</name>
    <dbReference type="NCBI Taxonomy" id="375"/>
    <lineage>
        <taxon>Bacteria</taxon>
        <taxon>Pseudomonadati</taxon>
        <taxon>Pseudomonadota</taxon>
        <taxon>Alphaproteobacteria</taxon>
        <taxon>Hyphomicrobiales</taxon>
        <taxon>Nitrobacteraceae</taxon>
        <taxon>Bradyrhizobium</taxon>
    </lineage>
</organism>
<protein>
    <submittedName>
        <fullName evidence="1">Uncharacterized protein</fullName>
    </submittedName>
</protein>
<dbReference type="STRING" id="375.BKD09_RS31620"/>
<dbReference type="RefSeq" id="WP_041957592.1">
    <property type="nucleotide sequence ID" value="NZ_JRPN01000020.1"/>
</dbReference>
<dbReference type="Proteomes" id="UP000030377">
    <property type="component" value="Unassembled WGS sequence"/>
</dbReference>
<accession>A0A0A3XPE6</accession>